<evidence type="ECO:0000313" key="3">
    <source>
        <dbReference type="Proteomes" id="UP000057737"/>
    </source>
</evidence>
<dbReference type="InterPro" id="IPR044862">
    <property type="entry name" value="Pro_4_hyd_alph_FE2OG_OXY"/>
</dbReference>
<proteinExistence type="predicted"/>
<dbReference type="Proteomes" id="UP000057737">
    <property type="component" value="Unassembled WGS sequence"/>
</dbReference>
<comment type="caution">
    <text evidence="2">The sequence shown here is derived from an EMBL/GenBank/DDBJ whole genome shotgun (WGS) entry which is preliminary data.</text>
</comment>
<reference evidence="2 3" key="1">
    <citation type="submission" date="2015-11" db="EMBL/GenBank/DDBJ databases">
        <title>Draft Genome Sequence of the Strain BR 10303 (Bradyrhizobium sp.) isolated from nodules of Centrolobium paraense.</title>
        <authorList>
            <person name="Zelli J.E."/>
            <person name="Simoes-Araujo J.L."/>
            <person name="Barauna A.C."/>
            <person name="Silva K."/>
        </authorList>
    </citation>
    <scope>NUCLEOTIDE SEQUENCE [LARGE SCALE GENOMIC DNA]</scope>
    <source>
        <strain evidence="2 3">BR 10303</strain>
    </source>
</reference>
<dbReference type="EMBL" id="LNCU01000039">
    <property type="protein sequence ID" value="KWV58292.1"/>
    <property type="molecule type" value="Genomic_DNA"/>
</dbReference>
<sequence>MFWTKGERVYDPKVREAYNCKWVDEDLAGLTCGLIGRHEKTAIARERVEPMEIVCYPPGNGSERHLDGPHRSHSIVYFLNGGYGGGELAFDSGEVFRNLPVGSAVVWQNGPEAWHACLPITSGFKWIVVSWVRHAHALGAEREIHAQFRPKVEAESA</sequence>
<accession>A0A125Q9S3</accession>
<dbReference type="OrthoDB" id="269774at2"/>
<organism evidence="2 3">
    <name type="scientific">Bradyrhizobium macuxiense</name>
    <dbReference type="NCBI Taxonomy" id="1755647"/>
    <lineage>
        <taxon>Bacteria</taxon>
        <taxon>Pseudomonadati</taxon>
        <taxon>Pseudomonadota</taxon>
        <taxon>Alphaproteobacteria</taxon>
        <taxon>Hyphomicrobiales</taxon>
        <taxon>Nitrobacteraceae</taxon>
        <taxon>Bradyrhizobium</taxon>
    </lineage>
</organism>
<evidence type="ECO:0000259" key="1">
    <source>
        <dbReference type="Pfam" id="PF13640"/>
    </source>
</evidence>
<dbReference type="Pfam" id="PF13640">
    <property type="entry name" value="2OG-FeII_Oxy_3"/>
    <property type="match status" value="1"/>
</dbReference>
<feature type="domain" description="Prolyl 4-hydroxylase alpha subunit Fe(2+) 2OG dioxygenase" evidence="1">
    <location>
        <begin position="52"/>
        <end position="133"/>
    </location>
</feature>
<name>A0A125Q9S3_9BRAD</name>
<keyword evidence="3" id="KW-1185">Reference proteome</keyword>
<dbReference type="AlphaFoldDB" id="A0A125Q9S3"/>
<dbReference type="RefSeq" id="WP_066504078.1">
    <property type="nucleotide sequence ID" value="NZ_LNCU01000039.1"/>
</dbReference>
<evidence type="ECO:0000313" key="2">
    <source>
        <dbReference type="EMBL" id="KWV58292.1"/>
    </source>
</evidence>
<dbReference type="Gene3D" id="2.60.120.620">
    <property type="entry name" value="q2cbj1_9rhob like domain"/>
    <property type="match status" value="1"/>
</dbReference>
<protein>
    <recommendedName>
        <fullName evidence="1">Prolyl 4-hydroxylase alpha subunit Fe(2+) 2OG dioxygenase domain-containing protein</fullName>
    </recommendedName>
</protein>
<gene>
    <name evidence="2" type="ORF">AS156_36495</name>
</gene>